<protein>
    <submittedName>
        <fullName evidence="2">DUF1573 domain-containing protein</fullName>
    </submittedName>
</protein>
<dbReference type="EMBL" id="VTWT01000006">
    <property type="protein sequence ID" value="KAA9332779.1"/>
    <property type="molecule type" value="Genomic_DNA"/>
</dbReference>
<dbReference type="InterPro" id="IPR011467">
    <property type="entry name" value="DUF1573"/>
</dbReference>
<dbReference type="AlphaFoldDB" id="A0A5N1IWE6"/>
<accession>A0A5N1IWE6</accession>
<dbReference type="NCBIfam" id="NF012200">
    <property type="entry name" value="choice_anch_D"/>
    <property type="match status" value="1"/>
</dbReference>
<organism evidence="2 3">
    <name type="scientific">Adhaeribacter soli</name>
    <dbReference type="NCBI Taxonomy" id="2607655"/>
    <lineage>
        <taxon>Bacteria</taxon>
        <taxon>Pseudomonadati</taxon>
        <taxon>Bacteroidota</taxon>
        <taxon>Cytophagia</taxon>
        <taxon>Cytophagales</taxon>
        <taxon>Hymenobacteraceae</taxon>
        <taxon>Adhaeribacter</taxon>
    </lineage>
</organism>
<dbReference type="PANTHER" id="PTHR37833:SF1">
    <property type="entry name" value="SIGNAL PEPTIDE PROTEIN"/>
    <property type="match status" value="1"/>
</dbReference>
<evidence type="ECO:0000256" key="1">
    <source>
        <dbReference type="SAM" id="SignalP"/>
    </source>
</evidence>
<dbReference type="PANTHER" id="PTHR37833">
    <property type="entry name" value="LIPOPROTEIN-RELATED"/>
    <property type="match status" value="1"/>
</dbReference>
<dbReference type="Pfam" id="PF07610">
    <property type="entry name" value="DUF1573"/>
    <property type="match status" value="2"/>
</dbReference>
<sequence>MKKIFTFLPALMLLLASNAFAQGVLKFEGESHDFQKVTEGTLATHEFRFKNTGNQPVVISQVQASCGCTTPDWTKEPILPGKSGFVKAAYNSNGRPGAFNKSITVTSNAAEPTKVLTIKGDVISKAEAAKTYTPEQKAASPKLTVIQPVHDFGKIELYRMTSAKVKVKNTGKSPLQISDVHAACNCVSLATVPEPIKPNQEAILELSYNPTLLDDRNEVVEIHSNDIVTEKAQVTLKARVVKSLLAPSIVKEGGNSVPFK</sequence>
<dbReference type="InterPro" id="IPR013783">
    <property type="entry name" value="Ig-like_fold"/>
</dbReference>
<comment type="caution">
    <text evidence="2">The sequence shown here is derived from an EMBL/GenBank/DDBJ whole genome shotgun (WGS) entry which is preliminary data.</text>
</comment>
<name>A0A5N1IWE6_9BACT</name>
<gene>
    <name evidence="2" type="ORF">F0P94_12330</name>
</gene>
<dbReference type="Proteomes" id="UP000326570">
    <property type="component" value="Unassembled WGS sequence"/>
</dbReference>
<evidence type="ECO:0000313" key="2">
    <source>
        <dbReference type="EMBL" id="KAA9332779.1"/>
    </source>
</evidence>
<keyword evidence="3" id="KW-1185">Reference proteome</keyword>
<dbReference type="Gene3D" id="2.60.40.10">
    <property type="entry name" value="Immunoglobulins"/>
    <property type="match status" value="2"/>
</dbReference>
<feature type="signal peptide" evidence="1">
    <location>
        <begin position="1"/>
        <end position="21"/>
    </location>
</feature>
<reference evidence="2 3" key="1">
    <citation type="submission" date="2019-09" db="EMBL/GenBank/DDBJ databases">
        <title>Genome sequence of Adhaeribacter sp. M2.</title>
        <authorList>
            <person name="Srinivasan S."/>
        </authorList>
    </citation>
    <scope>NUCLEOTIDE SEQUENCE [LARGE SCALE GENOMIC DNA]</scope>
    <source>
        <strain evidence="2 3">M2</strain>
    </source>
</reference>
<dbReference type="RefSeq" id="WP_150904192.1">
    <property type="nucleotide sequence ID" value="NZ_VTWT01000006.1"/>
</dbReference>
<feature type="chain" id="PRO_5024937798" evidence="1">
    <location>
        <begin position="22"/>
        <end position="260"/>
    </location>
</feature>
<evidence type="ECO:0000313" key="3">
    <source>
        <dbReference type="Proteomes" id="UP000326570"/>
    </source>
</evidence>
<keyword evidence="1" id="KW-0732">Signal</keyword>
<proteinExistence type="predicted"/>